<proteinExistence type="predicted"/>
<comment type="caution">
    <text evidence="1">The sequence shown here is derived from an EMBL/GenBank/DDBJ whole genome shotgun (WGS) entry which is preliminary data.</text>
</comment>
<evidence type="ECO:0000313" key="2">
    <source>
        <dbReference type="Proteomes" id="UP000176377"/>
    </source>
</evidence>
<gene>
    <name evidence="1" type="ORF">A2765_01820</name>
</gene>
<name>A0A1F6DHD6_9BACT</name>
<dbReference type="EMBL" id="MFLA01000001">
    <property type="protein sequence ID" value="OGG60825.1"/>
    <property type="molecule type" value="Genomic_DNA"/>
</dbReference>
<sequence>MLNITSLFEHRLKGTYHFPVSIYMKDYIKEFSRDFVASWDRETTLIFASMLVASYAWIVTERIFLGMAVGIAMHAIEVTAYEILAARFSWKRLSIADAFRTHVLPRITYLASLFSSRQRA</sequence>
<organism evidence="1 2">
    <name type="scientific">Candidatus Kaiserbacteria bacterium RIFCSPHIGHO2_01_FULL_56_24</name>
    <dbReference type="NCBI Taxonomy" id="1798487"/>
    <lineage>
        <taxon>Bacteria</taxon>
        <taxon>Candidatus Kaiseribacteriota</taxon>
    </lineage>
</organism>
<protein>
    <submittedName>
        <fullName evidence="1">Uncharacterized protein</fullName>
    </submittedName>
</protein>
<accession>A0A1F6DHD6</accession>
<dbReference type="AlphaFoldDB" id="A0A1F6DHD6"/>
<reference evidence="1 2" key="1">
    <citation type="journal article" date="2016" name="Nat. Commun.">
        <title>Thousands of microbial genomes shed light on interconnected biogeochemical processes in an aquifer system.</title>
        <authorList>
            <person name="Anantharaman K."/>
            <person name="Brown C.T."/>
            <person name="Hug L.A."/>
            <person name="Sharon I."/>
            <person name="Castelle C.J."/>
            <person name="Probst A.J."/>
            <person name="Thomas B.C."/>
            <person name="Singh A."/>
            <person name="Wilkins M.J."/>
            <person name="Karaoz U."/>
            <person name="Brodie E.L."/>
            <person name="Williams K.H."/>
            <person name="Hubbard S.S."/>
            <person name="Banfield J.F."/>
        </authorList>
    </citation>
    <scope>NUCLEOTIDE SEQUENCE [LARGE SCALE GENOMIC DNA]</scope>
</reference>
<dbReference type="Proteomes" id="UP000176377">
    <property type="component" value="Unassembled WGS sequence"/>
</dbReference>
<evidence type="ECO:0000313" key="1">
    <source>
        <dbReference type="EMBL" id="OGG60825.1"/>
    </source>
</evidence>